<proteinExistence type="predicted"/>
<evidence type="ECO:0000313" key="3">
    <source>
        <dbReference type="Proteomes" id="UP000670776"/>
    </source>
</evidence>
<gene>
    <name evidence="2" type="ORF">J8H85_11715</name>
</gene>
<sequence length="230" mass="26033">MQPTNFSNFLLNISKTPLRVLDACIPNSSYIALDLSENNIELQAIDVSSSSKLETYITNYISKHHGKIAFGGYNEVRTIYKRSHYFNVETAKERNIHIGMDLWCDANSPIFAPLDATVHSFKNNTNFGDYGPTIILKHYIKNVEFYTLYGHLSLVSIENLKVNQVFKQGEPLGFLGDSVVNGDYPPHLHFQIIKDLEGFSGDYPGVCNKADLDFYLNNCPDPNLLLKLDF</sequence>
<organism evidence="2 3">
    <name type="scientific">Mariniflexile gromovii</name>
    <dbReference type="NCBI Taxonomy" id="362523"/>
    <lineage>
        <taxon>Bacteria</taxon>
        <taxon>Pseudomonadati</taxon>
        <taxon>Bacteroidota</taxon>
        <taxon>Flavobacteriia</taxon>
        <taxon>Flavobacteriales</taxon>
        <taxon>Flavobacteriaceae</taxon>
        <taxon>Mariniflexile</taxon>
    </lineage>
</organism>
<protein>
    <submittedName>
        <fullName evidence="2">Peptidoglycan DD-metalloendopeptidase family protein</fullName>
    </submittedName>
</protein>
<dbReference type="PANTHER" id="PTHR21666">
    <property type="entry name" value="PEPTIDASE-RELATED"/>
    <property type="match status" value="1"/>
</dbReference>
<dbReference type="PANTHER" id="PTHR21666:SF270">
    <property type="entry name" value="MUREIN HYDROLASE ACTIVATOR ENVC"/>
    <property type="match status" value="1"/>
</dbReference>
<dbReference type="Gene3D" id="2.70.70.10">
    <property type="entry name" value="Glucose Permease (Domain IIA)"/>
    <property type="match status" value="1"/>
</dbReference>
<accession>A0ABS4BWW5</accession>
<name>A0ABS4BWW5_9FLAO</name>
<feature type="domain" description="M23ase beta-sheet core" evidence="1">
    <location>
        <begin position="96"/>
        <end position="195"/>
    </location>
</feature>
<dbReference type="InterPro" id="IPR016047">
    <property type="entry name" value="M23ase_b-sheet_dom"/>
</dbReference>
<dbReference type="Pfam" id="PF01551">
    <property type="entry name" value="Peptidase_M23"/>
    <property type="match status" value="1"/>
</dbReference>
<comment type="caution">
    <text evidence="2">The sequence shown here is derived from an EMBL/GenBank/DDBJ whole genome shotgun (WGS) entry which is preliminary data.</text>
</comment>
<dbReference type="InterPro" id="IPR050570">
    <property type="entry name" value="Cell_wall_metabolism_enzyme"/>
</dbReference>
<dbReference type="CDD" id="cd12797">
    <property type="entry name" value="M23_peptidase"/>
    <property type="match status" value="1"/>
</dbReference>
<reference evidence="2 3" key="1">
    <citation type="submission" date="2021-04" db="EMBL/GenBank/DDBJ databases">
        <title>Mariniflexile gromovii gen. nov., sp. nov., a gliding bacterium isolated from the sea urchin Strongylocentrotus intermedius.</title>
        <authorList>
            <person name="Ko S."/>
            <person name="Le V."/>
            <person name="Ahn C.-Y."/>
            <person name="Oh H.-M."/>
        </authorList>
    </citation>
    <scope>NUCLEOTIDE SEQUENCE [LARGE SCALE GENOMIC DNA]</scope>
    <source>
        <strain evidence="2 3">KCTC 12570</strain>
    </source>
</reference>
<evidence type="ECO:0000313" key="2">
    <source>
        <dbReference type="EMBL" id="MBP0904496.1"/>
    </source>
</evidence>
<keyword evidence="3" id="KW-1185">Reference proteome</keyword>
<dbReference type="RefSeq" id="WP_209655391.1">
    <property type="nucleotide sequence ID" value="NZ_JAGJCB010000011.1"/>
</dbReference>
<dbReference type="EMBL" id="JAGJCB010000011">
    <property type="protein sequence ID" value="MBP0904496.1"/>
    <property type="molecule type" value="Genomic_DNA"/>
</dbReference>
<evidence type="ECO:0000259" key="1">
    <source>
        <dbReference type="Pfam" id="PF01551"/>
    </source>
</evidence>
<dbReference type="InterPro" id="IPR011055">
    <property type="entry name" value="Dup_hybrid_motif"/>
</dbReference>
<dbReference type="Proteomes" id="UP000670776">
    <property type="component" value="Unassembled WGS sequence"/>
</dbReference>
<dbReference type="SUPFAM" id="SSF51261">
    <property type="entry name" value="Duplicated hybrid motif"/>
    <property type="match status" value="1"/>
</dbReference>